<dbReference type="EMBL" id="BDEV01000205">
    <property type="protein sequence ID" value="GCD64368.1"/>
    <property type="molecule type" value="Genomic_DNA"/>
</dbReference>
<dbReference type="AlphaFoldDB" id="A0A401X9G0"/>
<feature type="region of interest" description="Disordered" evidence="1">
    <location>
        <begin position="22"/>
        <end position="86"/>
    </location>
</feature>
<gene>
    <name evidence="2" type="ORF">NBRC3278_3461</name>
</gene>
<keyword evidence="3" id="KW-1185">Reference proteome</keyword>
<organism evidence="2 3">
    <name type="scientific">Acetobacter pasteurianus NBRC 3278</name>
    <dbReference type="NCBI Taxonomy" id="1226660"/>
    <lineage>
        <taxon>Bacteria</taxon>
        <taxon>Pseudomonadati</taxon>
        <taxon>Pseudomonadota</taxon>
        <taxon>Alphaproteobacteria</taxon>
        <taxon>Acetobacterales</taxon>
        <taxon>Acetobacteraceae</taxon>
        <taxon>Acetobacter</taxon>
    </lineage>
</organism>
<comment type="caution">
    <text evidence="2">The sequence shown here is derived from an EMBL/GenBank/DDBJ whole genome shotgun (WGS) entry which is preliminary data.</text>
</comment>
<feature type="region of interest" description="Disordered" evidence="1">
    <location>
        <begin position="113"/>
        <end position="220"/>
    </location>
</feature>
<dbReference type="Proteomes" id="UP000287385">
    <property type="component" value="Unassembled WGS sequence"/>
</dbReference>
<protein>
    <submittedName>
        <fullName evidence="2">Uncharacterized protein</fullName>
    </submittedName>
</protein>
<evidence type="ECO:0000313" key="2">
    <source>
        <dbReference type="EMBL" id="GCD64368.1"/>
    </source>
</evidence>
<accession>A0A401X9G0</accession>
<reference evidence="2 3" key="1">
    <citation type="submission" date="2016-06" db="EMBL/GenBank/DDBJ databases">
        <title>Acetobacter pasteurianus NBRC 3278 whole genome sequencing project.</title>
        <authorList>
            <person name="Matsutani M."/>
            <person name="Shiwa Y."/>
            <person name="Okamoto-Kainuma A."/>
            <person name="Ishikawa M."/>
            <person name="Koizumi Y."/>
            <person name="Yoshikawa H."/>
            <person name="Yakushi T."/>
            <person name="Matsushita K."/>
        </authorList>
    </citation>
    <scope>NUCLEOTIDE SEQUENCE [LARGE SCALE GENOMIC DNA]</scope>
    <source>
        <strain evidence="2 3">NBRC 3278</strain>
    </source>
</reference>
<evidence type="ECO:0000313" key="3">
    <source>
        <dbReference type="Proteomes" id="UP000287385"/>
    </source>
</evidence>
<sequence>MTEPDQCGRKIVGQPGIAQAIHHQIHAQREDHDLPRGAPQHLTNRDDPTISGDEQQDSGGQAGHDTDRDMKRRCQEIGRQNEDQQRKCRPKYMVVTNCRSGCWQFGDGIGRRHLPPVPQPKHSQRRAQRHQIDGDHDRGIAIKRNAKEIGADDVHQVGNDKRQAGGIRDEPSGDNKGQRRAMAQAQLRQDSDDNGRQQQGRAVIGENRCNGRSQHHDQRE</sequence>
<proteinExistence type="predicted"/>
<evidence type="ECO:0000256" key="1">
    <source>
        <dbReference type="SAM" id="MobiDB-lite"/>
    </source>
</evidence>
<name>A0A401X9G0_ACEPA</name>
<feature type="compositionally biased region" description="Basic and acidic residues" evidence="1">
    <location>
        <begin position="64"/>
        <end position="86"/>
    </location>
</feature>
<feature type="compositionally biased region" description="Basic and acidic residues" evidence="1">
    <location>
        <begin position="130"/>
        <end position="177"/>
    </location>
</feature>